<accession>A0A921E569</accession>
<organism evidence="1 2">
    <name type="scientific">Methylorubrum populi</name>
    <dbReference type="NCBI Taxonomy" id="223967"/>
    <lineage>
        <taxon>Bacteria</taxon>
        <taxon>Pseudomonadati</taxon>
        <taxon>Pseudomonadota</taxon>
        <taxon>Alphaproteobacteria</taxon>
        <taxon>Hyphomicrobiales</taxon>
        <taxon>Methylobacteriaceae</taxon>
        <taxon>Methylorubrum</taxon>
    </lineage>
</organism>
<dbReference type="EMBL" id="DYYG01000039">
    <property type="protein sequence ID" value="HJE24752.1"/>
    <property type="molecule type" value="Genomic_DNA"/>
</dbReference>
<sequence length="201" mass="23496">MNPPDENAWDAWTPHELRQRLREVIVPWYVAGGWALDIWHGKQTRVHEDLEFVALRHDADHFRNILYELDFFAVKDGIIEYLPPSVPVPSDVSQIWGGDMQRGVWRVDLMIEQGAPDLWVYKRNQAIKMARSDAVRVSEGGIPYLAPMIVVLFKAKHCRDKDRADFELCLPKFSACEMEQLIIWLNDLHPNHEWLTPLQMK</sequence>
<dbReference type="Pfam" id="PF10706">
    <property type="entry name" value="Aminoglyc_resit"/>
    <property type="match status" value="1"/>
</dbReference>
<dbReference type="Gene3D" id="3.30.460.40">
    <property type="match status" value="1"/>
</dbReference>
<dbReference type="Proteomes" id="UP000742631">
    <property type="component" value="Unassembled WGS sequence"/>
</dbReference>
<gene>
    <name evidence="1" type="ORF">K8W01_13930</name>
</gene>
<evidence type="ECO:0000313" key="2">
    <source>
        <dbReference type="Proteomes" id="UP000742631"/>
    </source>
</evidence>
<reference evidence="1" key="1">
    <citation type="journal article" date="2021" name="PeerJ">
        <title>Extensive microbial diversity within the chicken gut microbiome revealed by metagenomics and culture.</title>
        <authorList>
            <person name="Gilroy R."/>
            <person name="Ravi A."/>
            <person name="Getino M."/>
            <person name="Pursley I."/>
            <person name="Horton D.L."/>
            <person name="Alikhan N.F."/>
            <person name="Baker D."/>
            <person name="Gharbi K."/>
            <person name="Hall N."/>
            <person name="Watson M."/>
            <person name="Adriaenssens E.M."/>
            <person name="Foster-Nyarko E."/>
            <person name="Jarju S."/>
            <person name="Secka A."/>
            <person name="Antonio M."/>
            <person name="Oren A."/>
            <person name="Chaudhuri R.R."/>
            <person name="La Ragione R."/>
            <person name="Hildebrand F."/>
            <person name="Pallen M.J."/>
        </authorList>
    </citation>
    <scope>NUCLEOTIDE SEQUENCE</scope>
    <source>
        <strain evidence="1">316</strain>
    </source>
</reference>
<dbReference type="AlphaFoldDB" id="A0A921E569"/>
<comment type="caution">
    <text evidence="1">The sequence shown here is derived from an EMBL/GenBank/DDBJ whole genome shotgun (WGS) entry which is preliminary data.</text>
</comment>
<proteinExistence type="predicted"/>
<evidence type="ECO:0000313" key="1">
    <source>
        <dbReference type="EMBL" id="HJE24752.1"/>
    </source>
</evidence>
<dbReference type="InterPro" id="IPR019646">
    <property type="entry name" value="Aminoglyc_AdlTrfase"/>
</dbReference>
<reference evidence="1" key="2">
    <citation type="submission" date="2021-09" db="EMBL/GenBank/DDBJ databases">
        <authorList>
            <person name="Gilroy R."/>
        </authorList>
    </citation>
    <scope>NUCLEOTIDE SEQUENCE</scope>
    <source>
        <strain evidence="1">316</strain>
    </source>
</reference>
<name>A0A921E569_9HYPH</name>
<protein>
    <submittedName>
        <fullName evidence="1">Amino acid transporter</fullName>
    </submittedName>
</protein>